<protein>
    <submittedName>
        <fullName evidence="3">Phospholipase A2</fullName>
    </submittedName>
</protein>
<dbReference type="InterPro" id="IPR051058">
    <property type="entry name" value="GDSL_Est/Lipase"/>
</dbReference>
<dbReference type="RefSeq" id="WP_223938107.1">
    <property type="nucleotide sequence ID" value="NZ_CP050992.1"/>
</dbReference>
<reference evidence="3 4" key="1">
    <citation type="submission" date="2018-06" db="EMBL/GenBank/DDBJ databases">
        <authorList>
            <consortium name="Pathogen Informatics"/>
            <person name="Doyle S."/>
        </authorList>
    </citation>
    <scope>NUCLEOTIDE SEQUENCE [LARGE SCALE GENOMIC DNA]</scope>
    <source>
        <strain evidence="3 4">NCTC8684</strain>
    </source>
</reference>
<name>A0AAX2MEY1_CHRVL</name>
<keyword evidence="1" id="KW-0378">Hydrolase</keyword>
<dbReference type="AlphaFoldDB" id="A0AAX2MEY1"/>
<evidence type="ECO:0000313" key="4">
    <source>
        <dbReference type="Proteomes" id="UP000254029"/>
    </source>
</evidence>
<dbReference type="Gene3D" id="3.40.50.1110">
    <property type="entry name" value="SGNH hydrolase"/>
    <property type="match status" value="1"/>
</dbReference>
<proteinExistence type="predicted"/>
<sequence length="444" mass="48594">MKQTIVLSLLAGMMACGQAQAQSEQPPSDELDGVISAGKPLTGSEARAASSQAKPQPGSATYTYLRCYYRKSPAANQPQTDYVWATDPSSGDYYRVNGYWWSGSFVALKNMFYSDVSQDTLRSVCQQTLAKQGINRPLALFAAANNVMSYNHTIWTLDSASQGNAINRMVVFGDSLSDTQNMYGASQWRLPVASSWYVGRFSNGRVWVEHLADQLKLPFYNWAIGGSAADSHLVVPGLLQQVDSWTQYMQKAPNYRAENTLFTMLIGGNDLLNYGRAVDQVIADQGKALDKIIAAGGRNIVVLTLPDLSRTPSGSAGGKAPQLAQQVKDYNAKLATLVANLQQKHGAALKLKLFDAYGMFNDLLANPAKYQVSNTTQPCLNVAPNASLPYISSQTPRAECTNADAYVFWDNLHPTTHTHVLLGQMVADFLRKQNLNLAAQARRR</sequence>
<dbReference type="EMBL" id="UIGR01000001">
    <property type="protein sequence ID" value="SUX35194.1"/>
    <property type="molecule type" value="Genomic_DNA"/>
</dbReference>
<evidence type="ECO:0000313" key="3">
    <source>
        <dbReference type="EMBL" id="SUX35194.1"/>
    </source>
</evidence>
<dbReference type="CDD" id="cd01846">
    <property type="entry name" value="fatty_acyltransferase_like"/>
    <property type="match status" value="1"/>
</dbReference>
<feature type="signal peptide" evidence="2">
    <location>
        <begin position="1"/>
        <end position="21"/>
    </location>
</feature>
<accession>A0AAX2MEY1</accession>
<dbReference type="InterPro" id="IPR001087">
    <property type="entry name" value="GDSL"/>
</dbReference>
<dbReference type="SUPFAM" id="SSF52266">
    <property type="entry name" value="SGNH hydrolase"/>
    <property type="match status" value="1"/>
</dbReference>
<dbReference type="Proteomes" id="UP000254029">
    <property type="component" value="Unassembled WGS sequence"/>
</dbReference>
<dbReference type="PANTHER" id="PTHR45648">
    <property type="entry name" value="GDSL LIPASE/ACYLHYDROLASE FAMILY PROTEIN (AFU_ORTHOLOGUE AFUA_4G14700)"/>
    <property type="match status" value="1"/>
</dbReference>
<dbReference type="PANTHER" id="PTHR45648:SF22">
    <property type="entry name" value="GDSL LIPASE_ACYLHYDROLASE FAMILY PROTEIN (AFU_ORTHOLOGUE AFUA_4G14700)"/>
    <property type="match status" value="1"/>
</dbReference>
<comment type="caution">
    <text evidence="3">The sequence shown here is derived from an EMBL/GenBank/DDBJ whole genome shotgun (WGS) entry which is preliminary data.</text>
</comment>
<dbReference type="Pfam" id="PF00657">
    <property type="entry name" value="Lipase_GDSL"/>
    <property type="match status" value="1"/>
</dbReference>
<feature type="chain" id="PRO_5043533528" evidence="2">
    <location>
        <begin position="22"/>
        <end position="444"/>
    </location>
</feature>
<dbReference type="GO" id="GO:0016788">
    <property type="term" value="F:hydrolase activity, acting on ester bonds"/>
    <property type="evidence" value="ECO:0007669"/>
    <property type="project" value="InterPro"/>
</dbReference>
<organism evidence="3 4">
    <name type="scientific">Chromobacterium violaceum</name>
    <dbReference type="NCBI Taxonomy" id="536"/>
    <lineage>
        <taxon>Bacteria</taxon>
        <taxon>Pseudomonadati</taxon>
        <taxon>Pseudomonadota</taxon>
        <taxon>Betaproteobacteria</taxon>
        <taxon>Neisseriales</taxon>
        <taxon>Chromobacteriaceae</taxon>
        <taxon>Chromobacterium</taxon>
    </lineage>
</organism>
<evidence type="ECO:0000256" key="2">
    <source>
        <dbReference type="SAM" id="SignalP"/>
    </source>
</evidence>
<dbReference type="InterPro" id="IPR036514">
    <property type="entry name" value="SGNH_hydro_sf"/>
</dbReference>
<keyword evidence="2" id="KW-0732">Signal</keyword>
<gene>
    <name evidence="3" type="ORF">NCTC8684_04058</name>
</gene>
<dbReference type="PROSITE" id="PS51257">
    <property type="entry name" value="PROKAR_LIPOPROTEIN"/>
    <property type="match status" value="1"/>
</dbReference>
<evidence type="ECO:0000256" key="1">
    <source>
        <dbReference type="ARBA" id="ARBA00022801"/>
    </source>
</evidence>